<evidence type="ECO:0000313" key="3">
    <source>
        <dbReference type="Proteomes" id="UP000001968"/>
    </source>
</evidence>
<feature type="domain" description="YgjP-like metallopeptidase" evidence="1">
    <location>
        <begin position="14"/>
        <end position="219"/>
    </location>
</feature>
<evidence type="ECO:0000259" key="1">
    <source>
        <dbReference type="Pfam" id="PF01863"/>
    </source>
</evidence>
<dbReference type="GO" id="GO:0006508">
    <property type="term" value="P:proteolysis"/>
    <property type="evidence" value="ECO:0007669"/>
    <property type="project" value="UniProtKB-KW"/>
</dbReference>
<dbReference type="Gene3D" id="3.30.2010.10">
    <property type="entry name" value="Metalloproteases ('zincins'), catalytic domain"/>
    <property type="match status" value="1"/>
</dbReference>
<dbReference type="AlphaFoldDB" id="Q0AUQ8"/>
<dbReference type="GO" id="GO:0008237">
    <property type="term" value="F:metallopeptidase activity"/>
    <property type="evidence" value="ECO:0007669"/>
    <property type="project" value="UniProtKB-KW"/>
</dbReference>
<dbReference type="KEGG" id="swo:Swol_2255"/>
<dbReference type="EMBL" id="CP000448">
    <property type="protein sequence ID" value="ABI69546.1"/>
    <property type="molecule type" value="Genomic_DNA"/>
</dbReference>
<dbReference type="RefSeq" id="WP_011641630.1">
    <property type="nucleotide sequence ID" value="NC_008346.1"/>
</dbReference>
<dbReference type="PANTHER" id="PTHR30399:SF1">
    <property type="entry name" value="UTP PYROPHOSPHATASE"/>
    <property type="match status" value="1"/>
</dbReference>
<evidence type="ECO:0000313" key="2">
    <source>
        <dbReference type="EMBL" id="ABI69546.1"/>
    </source>
</evidence>
<reference evidence="3" key="1">
    <citation type="journal article" date="2010" name="Environ. Microbiol.">
        <title>The genome of Syntrophomonas wolfei: new insights into syntrophic metabolism and biohydrogen production.</title>
        <authorList>
            <person name="Sieber J.R."/>
            <person name="Sims D.R."/>
            <person name="Han C."/>
            <person name="Kim E."/>
            <person name="Lykidis A."/>
            <person name="Lapidus A.L."/>
            <person name="McDonnald E."/>
            <person name="Rohlin L."/>
            <person name="Culley D.E."/>
            <person name="Gunsalus R."/>
            <person name="McInerney M.J."/>
        </authorList>
    </citation>
    <scope>NUCLEOTIDE SEQUENCE [LARGE SCALE GENOMIC DNA]</scope>
    <source>
        <strain evidence="3">DSM 2245B / Goettingen</strain>
    </source>
</reference>
<dbReference type="CDD" id="cd07344">
    <property type="entry name" value="M48_yhfN_like"/>
    <property type="match status" value="1"/>
</dbReference>
<dbReference type="eggNOG" id="COG1451">
    <property type="taxonomic scope" value="Bacteria"/>
</dbReference>
<dbReference type="OrthoDB" id="9811177at2"/>
<dbReference type="InterPro" id="IPR053136">
    <property type="entry name" value="UTP_pyrophosphatase-like"/>
</dbReference>
<organism evidence="2 3">
    <name type="scientific">Syntrophomonas wolfei subsp. wolfei (strain DSM 2245B / Goettingen)</name>
    <dbReference type="NCBI Taxonomy" id="335541"/>
    <lineage>
        <taxon>Bacteria</taxon>
        <taxon>Bacillati</taxon>
        <taxon>Bacillota</taxon>
        <taxon>Clostridia</taxon>
        <taxon>Eubacteriales</taxon>
        <taxon>Syntrophomonadaceae</taxon>
        <taxon>Syntrophomonas</taxon>
    </lineage>
</organism>
<keyword evidence="2" id="KW-0482">Metalloprotease</keyword>
<dbReference type="PANTHER" id="PTHR30399">
    <property type="entry name" value="UNCHARACTERIZED PROTEIN YGJP"/>
    <property type="match status" value="1"/>
</dbReference>
<accession>Q0AUQ8</accession>
<dbReference type="STRING" id="335541.Swol_2255"/>
<keyword evidence="2" id="KW-0645">Protease</keyword>
<proteinExistence type="predicted"/>
<protein>
    <submittedName>
        <fullName evidence="2">Zinc metalloprotease</fullName>
    </submittedName>
</protein>
<dbReference type="HOGENOM" id="CLU_065947_2_2_9"/>
<name>Q0AUQ8_SYNWW</name>
<dbReference type="Proteomes" id="UP000001968">
    <property type="component" value="Chromosome"/>
</dbReference>
<gene>
    <name evidence="2" type="ordered locus">Swol_2255</name>
</gene>
<keyword evidence="2" id="KW-0378">Hydrolase</keyword>
<dbReference type="InterPro" id="IPR002725">
    <property type="entry name" value="YgjP-like_metallopeptidase"/>
</dbReference>
<keyword evidence="3" id="KW-1185">Reference proteome</keyword>
<dbReference type="Pfam" id="PF01863">
    <property type="entry name" value="YgjP-like"/>
    <property type="match status" value="1"/>
</dbReference>
<sequence length="227" mass="26418">MNLQYNIKRSGKRRKLTITVDRDRSIIVHAPKGISNEKIAEVVESKRQWIYEKLGNPQKYQGLPHPPGKELVSGESALYLGRNYRIEVVKSGLEEVQFAQRFLIPANFTADRTEALRDWYITRAKNKIIPRVKKHALNLGVEVNNVKIVDNRYRWGSCTINNNININWRLIKAPMFVIDYVIVHELAHLLEANHTPRFWNIIRAQTPTMDKAKAWLKENGQLLEEII</sequence>